<dbReference type="RefSeq" id="WP_134258922.1">
    <property type="nucleotide sequence ID" value="NZ_LDIM01000006.1"/>
</dbReference>
<evidence type="ECO:0000256" key="1">
    <source>
        <dbReference type="ARBA" id="ARBA00001946"/>
    </source>
</evidence>
<evidence type="ECO:0000256" key="9">
    <source>
        <dbReference type="ARBA" id="ARBA00022741"/>
    </source>
</evidence>
<gene>
    <name evidence="17" type="ORF">E2L03_08440</name>
</gene>
<dbReference type="SUPFAM" id="SSF56059">
    <property type="entry name" value="Glutathione synthetase ATP-binding domain-like"/>
    <property type="match status" value="1"/>
</dbReference>
<dbReference type="AlphaFoldDB" id="A0A4Y7WMA1"/>
<organism evidence="17 18">
    <name type="scientific">Shouchella lehensis</name>
    <dbReference type="NCBI Taxonomy" id="300825"/>
    <lineage>
        <taxon>Bacteria</taxon>
        <taxon>Bacillati</taxon>
        <taxon>Bacillota</taxon>
        <taxon>Bacilli</taxon>
        <taxon>Bacillales</taxon>
        <taxon>Bacillaceae</taxon>
        <taxon>Shouchella</taxon>
    </lineage>
</organism>
<keyword evidence="9" id="KW-0547">Nucleotide-binding</keyword>
<dbReference type="GO" id="GO:0046872">
    <property type="term" value="F:metal ion binding"/>
    <property type="evidence" value="ECO:0007669"/>
    <property type="project" value="UniProtKB-KW"/>
</dbReference>
<evidence type="ECO:0000256" key="6">
    <source>
        <dbReference type="ARBA" id="ARBA00021623"/>
    </source>
</evidence>
<evidence type="ECO:0000256" key="14">
    <source>
        <dbReference type="ARBA" id="ARBA00047700"/>
    </source>
</evidence>
<protein>
    <recommendedName>
        <fullName evidence="6">Phosphoenolpyruvate synthase</fullName>
        <ecNumber evidence="5">2.7.9.2</ecNumber>
    </recommendedName>
    <alternativeName>
        <fullName evidence="13">Pyruvate, water dikinase</fullName>
    </alternativeName>
</protein>
<comment type="catalytic activity">
    <reaction evidence="14">
        <text>pyruvate + ATP + H2O = phosphoenolpyruvate + AMP + phosphate + 2 H(+)</text>
        <dbReference type="Rhea" id="RHEA:11364"/>
        <dbReference type="ChEBI" id="CHEBI:15361"/>
        <dbReference type="ChEBI" id="CHEBI:15377"/>
        <dbReference type="ChEBI" id="CHEBI:15378"/>
        <dbReference type="ChEBI" id="CHEBI:30616"/>
        <dbReference type="ChEBI" id="CHEBI:43474"/>
        <dbReference type="ChEBI" id="CHEBI:58702"/>
        <dbReference type="ChEBI" id="CHEBI:456215"/>
        <dbReference type="EC" id="2.7.9.2"/>
    </reaction>
</comment>
<evidence type="ECO:0000313" key="17">
    <source>
        <dbReference type="EMBL" id="TES49487.1"/>
    </source>
</evidence>
<evidence type="ECO:0000256" key="4">
    <source>
        <dbReference type="ARBA" id="ARBA00007837"/>
    </source>
</evidence>
<keyword evidence="12" id="KW-0460">Magnesium</keyword>
<evidence type="ECO:0000256" key="13">
    <source>
        <dbReference type="ARBA" id="ARBA00033470"/>
    </source>
</evidence>
<evidence type="ECO:0000256" key="12">
    <source>
        <dbReference type="ARBA" id="ARBA00022842"/>
    </source>
</evidence>
<comment type="cofactor">
    <cofactor evidence="1">
        <name>Mg(2+)</name>
        <dbReference type="ChEBI" id="CHEBI:18420"/>
    </cofactor>
</comment>
<evidence type="ECO:0000256" key="5">
    <source>
        <dbReference type="ARBA" id="ARBA00011996"/>
    </source>
</evidence>
<feature type="domain" description="Pyruvate phosphate dikinase AMP/ATP-binding" evidence="16">
    <location>
        <begin position="13"/>
        <end position="317"/>
    </location>
</feature>
<dbReference type="GO" id="GO:0008986">
    <property type="term" value="F:pyruvate, water dikinase activity"/>
    <property type="evidence" value="ECO:0007669"/>
    <property type="project" value="UniProtKB-EC"/>
</dbReference>
<dbReference type="Gene3D" id="3.50.30.10">
    <property type="entry name" value="Phosphohistidine domain"/>
    <property type="match status" value="1"/>
</dbReference>
<comment type="function">
    <text evidence="2">Catalyzes the phosphorylation of pyruvate to phosphoenolpyruvate.</text>
</comment>
<keyword evidence="7" id="KW-0808">Transferase</keyword>
<dbReference type="Proteomes" id="UP000298210">
    <property type="component" value="Unassembled WGS sequence"/>
</dbReference>
<dbReference type="InterPro" id="IPR006319">
    <property type="entry name" value="PEP_synth"/>
</dbReference>
<dbReference type="EC" id="2.7.9.2" evidence="5"/>
<evidence type="ECO:0000256" key="7">
    <source>
        <dbReference type="ARBA" id="ARBA00022679"/>
    </source>
</evidence>
<evidence type="ECO:0000259" key="16">
    <source>
        <dbReference type="Pfam" id="PF01326"/>
    </source>
</evidence>
<dbReference type="GO" id="GO:0005524">
    <property type="term" value="F:ATP binding"/>
    <property type="evidence" value="ECO:0007669"/>
    <property type="project" value="UniProtKB-KW"/>
</dbReference>
<proteinExistence type="inferred from homology"/>
<keyword evidence="10" id="KW-0418">Kinase</keyword>
<evidence type="ECO:0000256" key="10">
    <source>
        <dbReference type="ARBA" id="ARBA00022777"/>
    </source>
</evidence>
<dbReference type="Gene3D" id="3.30.1490.20">
    <property type="entry name" value="ATP-grasp fold, A domain"/>
    <property type="match status" value="1"/>
</dbReference>
<dbReference type="Gene3D" id="3.30.470.20">
    <property type="entry name" value="ATP-grasp fold, B domain"/>
    <property type="match status" value="1"/>
</dbReference>
<dbReference type="InterPro" id="IPR008279">
    <property type="entry name" value="PEP-util_enz_mobile_dom"/>
</dbReference>
<name>A0A4Y7WMA1_9BACI</name>
<dbReference type="PANTHER" id="PTHR43030:SF1">
    <property type="entry name" value="PHOSPHOENOLPYRUVATE SYNTHASE"/>
    <property type="match status" value="1"/>
</dbReference>
<accession>A0A4Y7WMA1</accession>
<keyword evidence="8" id="KW-0479">Metal-binding</keyword>
<comment type="similarity">
    <text evidence="4">Belongs to the PEP-utilizing enzyme family.</text>
</comment>
<dbReference type="InterPro" id="IPR013815">
    <property type="entry name" value="ATP_grasp_subdomain_1"/>
</dbReference>
<sequence length="542" mass="61426">MVVNLFKDNVKREQVGNKAFNLQTLFKNNIKVPNSYVITNQFHIDFLENNNVYDPFSTPKKVLNGEFSERQTENLRELLHAFRKDELLVCRSSSLSEDNENVSFAGQFKSIVGFCNKLSELIIAVKVCWYDYYNSGAAKAYRNSLDISDNKHMALIIQPMCSSKVSGVAFINNKETLTIESNWGLASSVVDGLVTPDQTIIDNENKIMKKKNDKSMATLHISDLYHYEIGDQVWIELNNEDHLCSLLMIDPFEQIGIYQLPKTLAGQYSLTNKDIKCLQSAVKSIKKIYSQDVDIEWSINEDGVVEILQVRPITKELPEHIENVTKGSGLKHNGVSASIGYCQGDAKIITSNEDFYKMNEGDVIVCRSTDPSYIEVMRKSSGIISEEGGILSHTAIVARELGIPCVTDVKGATKKFKDFMMLSIDGYEGTVSIEYDYNLKLSLKNDVMTTYDCNTGNKKSNVNVYISLLYLEFSEFCSFHKVNVDEFISFIADKFQLDVNLSVKRNLVMDLNLLFEADKLESKIINSDIIKKHFIIDNERII</sequence>
<feature type="domain" description="PEP-utilising enzyme mobile" evidence="15">
    <location>
        <begin position="359"/>
        <end position="429"/>
    </location>
</feature>
<dbReference type="Pfam" id="PF00391">
    <property type="entry name" value="PEP-utilizers"/>
    <property type="match status" value="1"/>
</dbReference>
<dbReference type="PANTHER" id="PTHR43030">
    <property type="entry name" value="PHOSPHOENOLPYRUVATE SYNTHASE"/>
    <property type="match status" value="1"/>
</dbReference>
<evidence type="ECO:0000256" key="8">
    <source>
        <dbReference type="ARBA" id="ARBA00022723"/>
    </source>
</evidence>
<comment type="pathway">
    <text evidence="3">Carbohydrate biosynthesis; gluconeogenesis.</text>
</comment>
<comment type="caution">
    <text evidence="17">The sequence shown here is derived from an EMBL/GenBank/DDBJ whole genome shotgun (WGS) entry which is preliminary data.</text>
</comment>
<keyword evidence="11" id="KW-0067">ATP-binding</keyword>
<evidence type="ECO:0000256" key="11">
    <source>
        <dbReference type="ARBA" id="ARBA00022840"/>
    </source>
</evidence>
<dbReference type="SUPFAM" id="SSF52009">
    <property type="entry name" value="Phosphohistidine domain"/>
    <property type="match status" value="1"/>
</dbReference>
<reference evidence="17 18" key="1">
    <citation type="submission" date="2019-03" db="EMBL/GenBank/DDBJ databases">
        <authorList>
            <person name="Liu G."/>
        </authorList>
    </citation>
    <scope>NUCLEOTIDE SEQUENCE [LARGE SCALE GENOMIC DNA]</scope>
    <source>
        <strain evidence="17 18">DSM 19099</strain>
    </source>
</reference>
<evidence type="ECO:0000313" key="18">
    <source>
        <dbReference type="Proteomes" id="UP000298210"/>
    </source>
</evidence>
<dbReference type="Pfam" id="PF01326">
    <property type="entry name" value="PPDK_N"/>
    <property type="match status" value="1"/>
</dbReference>
<evidence type="ECO:0000256" key="3">
    <source>
        <dbReference type="ARBA" id="ARBA00004742"/>
    </source>
</evidence>
<dbReference type="InterPro" id="IPR036637">
    <property type="entry name" value="Phosphohistidine_dom_sf"/>
</dbReference>
<dbReference type="EMBL" id="SNUX01000002">
    <property type="protein sequence ID" value="TES49487.1"/>
    <property type="molecule type" value="Genomic_DNA"/>
</dbReference>
<evidence type="ECO:0000256" key="2">
    <source>
        <dbReference type="ARBA" id="ARBA00002988"/>
    </source>
</evidence>
<evidence type="ECO:0000259" key="15">
    <source>
        <dbReference type="Pfam" id="PF00391"/>
    </source>
</evidence>
<dbReference type="InterPro" id="IPR002192">
    <property type="entry name" value="PPDK_AMP/ATP-bd"/>
</dbReference>